<dbReference type="Proteomes" id="UP000095287">
    <property type="component" value="Unplaced"/>
</dbReference>
<protein>
    <submittedName>
        <fullName evidence="2">Cadherin domain-containing protein</fullName>
    </submittedName>
</protein>
<keyword evidence="1" id="KW-1185">Reference proteome</keyword>
<proteinExistence type="predicted"/>
<organism evidence="1 2">
    <name type="scientific">Steinernema glaseri</name>
    <dbReference type="NCBI Taxonomy" id="37863"/>
    <lineage>
        <taxon>Eukaryota</taxon>
        <taxon>Metazoa</taxon>
        <taxon>Ecdysozoa</taxon>
        <taxon>Nematoda</taxon>
        <taxon>Chromadorea</taxon>
        <taxon>Rhabditida</taxon>
        <taxon>Tylenchina</taxon>
        <taxon>Panagrolaimomorpha</taxon>
        <taxon>Strongyloidoidea</taxon>
        <taxon>Steinernematidae</taxon>
        <taxon>Steinernema</taxon>
    </lineage>
</organism>
<sequence length="86" mass="9075">MCADRSCSAAKTAAGEGICVVIQFVEQGSQGPLSASPFQVDVVLSYADDQSYSVHGHTTVITVTAADTIGHKRSRRKKQHDVIGNA</sequence>
<dbReference type="AlphaFoldDB" id="A0A1I8AIA9"/>
<reference evidence="2" key="1">
    <citation type="submission" date="2016-11" db="UniProtKB">
        <authorList>
            <consortium name="WormBaseParasite"/>
        </authorList>
    </citation>
    <scope>IDENTIFICATION</scope>
</reference>
<evidence type="ECO:0000313" key="2">
    <source>
        <dbReference type="WBParaSite" id="L893_g6070.t1"/>
    </source>
</evidence>
<dbReference type="WBParaSite" id="L893_g6070.t1">
    <property type="protein sequence ID" value="L893_g6070.t1"/>
    <property type="gene ID" value="L893_g6070"/>
</dbReference>
<accession>A0A1I8AIA9</accession>
<name>A0A1I8AIA9_9BILA</name>
<evidence type="ECO:0000313" key="1">
    <source>
        <dbReference type="Proteomes" id="UP000095287"/>
    </source>
</evidence>